<keyword evidence="4" id="KW-1185">Reference proteome</keyword>
<sequence>MLPDSAMPGDSTAPGATEDPTPTFSAADRAAVEPVAALVAVIVVGLALGLYAGAFADAAPDGNRASAAAALDRVEDAVTVGGVVDPERLRRAEAPGTATAIELEADGERWSAASGPEAPGPPGVRSPEAVAVAERRVTVRVAPGRNVRGTLRAVVWR</sequence>
<proteinExistence type="predicted"/>
<dbReference type="Proteomes" id="UP000037747">
    <property type="component" value="Unassembled WGS sequence"/>
</dbReference>
<dbReference type="Pfam" id="PF23956">
    <property type="entry name" value="DUF7285"/>
    <property type="match status" value="1"/>
</dbReference>
<dbReference type="InterPro" id="IPR055709">
    <property type="entry name" value="DUF7285"/>
</dbReference>
<accession>A0A0N0BQU8</accession>
<comment type="caution">
    <text evidence="3">The sequence shown here is derived from an EMBL/GenBank/DDBJ whole genome shotgun (WGS) entry which is preliminary data.</text>
</comment>
<evidence type="ECO:0000313" key="3">
    <source>
        <dbReference type="EMBL" id="KOX95773.1"/>
    </source>
</evidence>
<feature type="region of interest" description="Disordered" evidence="1">
    <location>
        <begin position="1"/>
        <end position="22"/>
    </location>
</feature>
<dbReference type="STRING" id="1765655.AMR74_12595"/>
<reference evidence="3 4" key="1">
    <citation type="submission" date="2015-08" db="EMBL/GenBank/DDBJ databases">
        <title>Genomes of Isolates from Cabo Rojo, PR.</title>
        <authorList>
            <person name="Sanchez-Nieves R.L."/>
            <person name="Montalvo-Rodriguez R."/>
        </authorList>
    </citation>
    <scope>NUCLEOTIDE SEQUENCE [LARGE SCALE GENOMIC DNA]</scope>
    <source>
        <strain evidence="3 4">5</strain>
    </source>
</reference>
<evidence type="ECO:0000256" key="1">
    <source>
        <dbReference type="SAM" id="MobiDB-lite"/>
    </source>
</evidence>
<evidence type="ECO:0000313" key="4">
    <source>
        <dbReference type="Proteomes" id="UP000037747"/>
    </source>
</evidence>
<keyword evidence="2" id="KW-0472">Membrane</keyword>
<dbReference type="PATRIC" id="fig|1705389.3.peg.1415"/>
<name>A0A0N0BQU8_9EURY</name>
<feature type="transmembrane region" description="Helical" evidence="2">
    <location>
        <begin position="35"/>
        <end position="56"/>
    </location>
</feature>
<gene>
    <name evidence="3" type="ORF">AMR74_12595</name>
</gene>
<dbReference type="EMBL" id="LIST01000005">
    <property type="protein sequence ID" value="KOX95773.1"/>
    <property type="molecule type" value="Genomic_DNA"/>
</dbReference>
<protein>
    <submittedName>
        <fullName evidence="3">Uncharacterized protein</fullName>
    </submittedName>
</protein>
<feature type="region of interest" description="Disordered" evidence="1">
    <location>
        <begin position="106"/>
        <end position="127"/>
    </location>
</feature>
<dbReference type="OrthoDB" id="331046at2157"/>
<organism evidence="3 4">
    <name type="scientific">Halorubrum tropicale</name>
    <dbReference type="NCBI Taxonomy" id="1765655"/>
    <lineage>
        <taxon>Archaea</taxon>
        <taxon>Methanobacteriati</taxon>
        <taxon>Methanobacteriota</taxon>
        <taxon>Stenosarchaea group</taxon>
        <taxon>Halobacteria</taxon>
        <taxon>Halobacteriales</taxon>
        <taxon>Haloferacaceae</taxon>
        <taxon>Halorubrum</taxon>
    </lineage>
</organism>
<keyword evidence="2" id="KW-1133">Transmembrane helix</keyword>
<dbReference type="RefSeq" id="WP_053772414.1">
    <property type="nucleotide sequence ID" value="NZ_LIST01000005.1"/>
</dbReference>
<keyword evidence="2" id="KW-0812">Transmembrane</keyword>
<evidence type="ECO:0000256" key="2">
    <source>
        <dbReference type="SAM" id="Phobius"/>
    </source>
</evidence>
<dbReference type="AlphaFoldDB" id="A0A0N0BQU8"/>